<name>A0A8B8E9E6_CRAVI</name>
<evidence type="ECO:0000313" key="4">
    <source>
        <dbReference type="RefSeq" id="XP_022337277.1"/>
    </source>
</evidence>
<feature type="compositionally biased region" description="Basic and acidic residues" evidence="1">
    <location>
        <begin position="58"/>
        <end position="80"/>
    </location>
</feature>
<protein>
    <submittedName>
        <fullName evidence="3 4">Uncharacterized protein LOC111133302 isoform X1</fullName>
    </submittedName>
</protein>
<dbReference type="RefSeq" id="XP_022337277.1">
    <property type="nucleotide sequence ID" value="XM_022481569.1"/>
</dbReference>
<sequence>MEATKISKQVSVKHCSLCQGDTVYYCYGCQQDLCIQCKKLHVIDLSTKIHEVTRHIERMKYPPKAESEESGDPDSRDSSKQVKSVRSRNSVSLPVWLSPSEQRRQYSGSIYYLRGETIYNRLVMLEGVRHDLKAGHKAVTIKGLSMAGMIGQVPKDKMDEVLAGDLEDRCIIQKTRMTRHMTRLLRYVHRYEQLNDIIVKKPIKFLRIMTRKHDSPKIQENLHTQKDQEKLLTQRGKKEMVNLMKGMRLVKTGKRQAPGTELLLTLMSSPVLQKSLSVSGVLCFHISCVTPDRVWVSDLFNLILTDTATGNQLHIVEHSLGIHTVNCVSELIYIDKDENINNISSDMKTTATLIKHTDTAWKPRCVYCSPSSGDLLVGMYRRDTDTGKVMRYDNTGKHKQTIPHNDNTPHTLYKNPSYITENNNGDILRSTVKVGPYSLYSRTLKNYVSISF</sequence>
<dbReference type="AlphaFoldDB" id="A0A8B8E9E6"/>
<evidence type="ECO:0000256" key="1">
    <source>
        <dbReference type="SAM" id="MobiDB-lite"/>
    </source>
</evidence>
<dbReference type="RefSeq" id="XP_022337278.1">
    <property type="nucleotide sequence ID" value="XM_022481570.1"/>
</dbReference>
<feature type="region of interest" description="Disordered" evidence="1">
    <location>
        <begin position="58"/>
        <end position="86"/>
    </location>
</feature>
<dbReference type="KEGG" id="cvn:111133302"/>
<evidence type="ECO:0000313" key="2">
    <source>
        <dbReference type="Proteomes" id="UP000694844"/>
    </source>
</evidence>
<gene>
    <name evidence="3 4 5" type="primary">LOC111133302</name>
</gene>
<organism evidence="2 4">
    <name type="scientific">Crassostrea virginica</name>
    <name type="common">Eastern oyster</name>
    <dbReference type="NCBI Taxonomy" id="6565"/>
    <lineage>
        <taxon>Eukaryota</taxon>
        <taxon>Metazoa</taxon>
        <taxon>Spiralia</taxon>
        <taxon>Lophotrochozoa</taxon>
        <taxon>Mollusca</taxon>
        <taxon>Bivalvia</taxon>
        <taxon>Autobranchia</taxon>
        <taxon>Pteriomorphia</taxon>
        <taxon>Ostreida</taxon>
        <taxon>Ostreoidea</taxon>
        <taxon>Ostreidae</taxon>
        <taxon>Crassostrea</taxon>
    </lineage>
</organism>
<dbReference type="GeneID" id="111133302"/>
<evidence type="ECO:0000313" key="3">
    <source>
        <dbReference type="RefSeq" id="XP_022337276.1"/>
    </source>
</evidence>
<keyword evidence="2" id="KW-1185">Reference proteome</keyword>
<proteinExistence type="predicted"/>
<dbReference type="Proteomes" id="UP000694844">
    <property type="component" value="Chromosome 5"/>
</dbReference>
<reference evidence="3 4" key="1">
    <citation type="submission" date="2025-04" db="UniProtKB">
        <authorList>
            <consortium name="RefSeq"/>
        </authorList>
    </citation>
    <scope>IDENTIFICATION</scope>
    <source>
        <tissue evidence="3 4">Whole sample</tissue>
    </source>
</reference>
<accession>A0A8B8E9E6</accession>
<evidence type="ECO:0000313" key="5">
    <source>
        <dbReference type="RefSeq" id="XP_022337278.1"/>
    </source>
</evidence>
<dbReference type="RefSeq" id="XP_022337276.1">
    <property type="nucleotide sequence ID" value="XM_022481568.1"/>
</dbReference>
<dbReference type="SUPFAM" id="SSF63829">
    <property type="entry name" value="Calcium-dependent phosphotriesterase"/>
    <property type="match status" value="1"/>
</dbReference>